<name>A0ABV3CII3_9ACTN</name>
<dbReference type="EMBL" id="JBEZAE010000022">
    <property type="protein sequence ID" value="MEU7073953.1"/>
    <property type="molecule type" value="Genomic_DNA"/>
</dbReference>
<evidence type="ECO:0000256" key="1">
    <source>
        <dbReference type="SAM" id="MobiDB-lite"/>
    </source>
</evidence>
<keyword evidence="3" id="KW-1185">Reference proteome</keyword>
<feature type="compositionally biased region" description="Basic and acidic residues" evidence="1">
    <location>
        <begin position="1"/>
        <end position="11"/>
    </location>
</feature>
<feature type="region of interest" description="Disordered" evidence="1">
    <location>
        <begin position="1"/>
        <end position="143"/>
    </location>
</feature>
<feature type="compositionally biased region" description="Low complexity" evidence="1">
    <location>
        <begin position="39"/>
        <end position="53"/>
    </location>
</feature>
<protein>
    <submittedName>
        <fullName evidence="2">Uncharacterized protein</fullName>
    </submittedName>
</protein>
<dbReference type="Proteomes" id="UP001551329">
    <property type="component" value="Unassembled WGS sequence"/>
</dbReference>
<reference evidence="2 3" key="1">
    <citation type="submission" date="2024-06" db="EMBL/GenBank/DDBJ databases">
        <title>The Natural Products Discovery Center: Release of the First 8490 Sequenced Strains for Exploring Actinobacteria Biosynthetic Diversity.</title>
        <authorList>
            <person name="Kalkreuter E."/>
            <person name="Kautsar S.A."/>
            <person name="Yang D."/>
            <person name="Bader C.D."/>
            <person name="Teijaro C.N."/>
            <person name="Fluegel L."/>
            <person name="Davis C.M."/>
            <person name="Simpson J.R."/>
            <person name="Lauterbach L."/>
            <person name="Steele A.D."/>
            <person name="Gui C."/>
            <person name="Meng S."/>
            <person name="Li G."/>
            <person name="Viehrig K."/>
            <person name="Ye F."/>
            <person name="Su P."/>
            <person name="Kiefer A.F."/>
            <person name="Nichols A."/>
            <person name="Cepeda A.J."/>
            <person name="Yan W."/>
            <person name="Fan B."/>
            <person name="Jiang Y."/>
            <person name="Adhikari A."/>
            <person name="Zheng C.-J."/>
            <person name="Schuster L."/>
            <person name="Cowan T.M."/>
            <person name="Smanski M.J."/>
            <person name="Chevrette M.G."/>
            <person name="De Carvalho L.P.S."/>
            <person name="Shen B."/>
        </authorList>
    </citation>
    <scope>NUCLEOTIDE SEQUENCE [LARGE SCALE GENOMIC DNA]</scope>
    <source>
        <strain evidence="2 3">NPDC045974</strain>
    </source>
</reference>
<sequence>MSQEAAPERAVPEQSAPPSVPEQKDAGAPKGLLQQMEELMAALSADLSQLDADIQSTADRLDPEPPHPDADRPSAERDHSEQDGSEQDASEQGGSGLLRTDRHGPENRRPENHGSQPHDTEQRESADHGPEHRPAPGDPRPRF</sequence>
<proteinExistence type="predicted"/>
<accession>A0ABV3CII3</accession>
<comment type="caution">
    <text evidence="2">The sequence shown here is derived from an EMBL/GenBank/DDBJ whole genome shotgun (WGS) entry which is preliminary data.</text>
</comment>
<organism evidence="2 3">
    <name type="scientific">Streptomyces narbonensis</name>
    <dbReference type="NCBI Taxonomy" id="67333"/>
    <lineage>
        <taxon>Bacteria</taxon>
        <taxon>Bacillati</taxon>
        <taxon>Actinomycetota</taxon>
        <taxon>Actinomycetes</taxon>
        <taxon>Kitasatosporales</taxon>
        <taxon>Streptomycetaceae</taxon>
        <taxon>Streptomyces</taxon>
    </lineage>
</organism>
<evidence type="ECO:0000313" key="3">
    <source>
        <dbReference type="Proteomes" id="UP001551329"/>
    </source>
</evidence>
<dbReference type="RefSeq" id="WP_358476978.1">
    <property type="nucleotide sequence ID" value="NZ_JBEZAE010000022.1"/>
</dbReference>
<feature type="compositionally biased region" description="Basic and acidic residues" evidence="1">
    <location>
        <begin position="59"/>
        <end position="82"/>
    </location>
</feature>
<feature type="compositionally biased region" description="Basic and acidic residues" evidence="1">
    <location>
        <begin position="99"/>
        <end position="143"/>
    </location>
</feature>
<evidence type="ECO:0000313" key="2">
    <source>
        <dbReference type="EMBL" id="MEU7073953.1"/>
    </source>
</evidence>
<gene>
    <name evidence="2" type="ORF">AB0A88_27945</name>
</gene>